<dbReference type="SUPFAM" id="SSF55166">
    <property type="entry name" value="Hedgehog/DD-peptidase"/>
    <property type="match status" value="1"/>
</dbReference>
<protein>
    <submittedName>
        <fullName evidence="1">Putative endolysin</fullName>
    </submittedName>
</protein>
<sequence>MTTFALGSKSRQSLSGVHPDLVRVVERAIEVTPVDFQVYEGLRTRARQAKLVASGASQTMDSRHLPGADGLGHAVDLVPLIDFDGDGKAELRWDWNLCYKVADAVRRASMELQVPIRWGGVWDQTLADLAGDMDDEVAGYVARRKAAGKKAFLDGPHFELPASIYP</sequence>
<evidence type="ECO:0000313" key="2">
    <source>
        <dbReference type="Proteomes" id="UP000203864"/>
    </source>
</evidence>
<accession>A0A0S0MV02</accession>
<gene>
    <name evidence="1" type="ORF">PaMx74_38</name>
</gene>
<dbReference type="EMBL" id="JQ067093">
    <property type="protein sequence ID" value="ALH23507.1"/>
    <property type="molecule type" value="Genomic_DNA"/>
</dbReference>
<keyword evidence="2" id="KW-1185">Reference proteome</keyword>
<dbReference type="InterPro" id="IPR009045">
    <property type="entry name" value="Zn_M74/Hedgehog-like"/>
</dbReference>
<evidence type="ECO:0000313" key="1">
    <source>
        <dbReference type="EMBL" id="ALH23507.1"/>
    </source>
</evidence>
<organism evidence="1 2">
    <name type="scientific">Pseudomonas phage PaMx74</name>
    <dbReference type="NCBI Taxonomy" id="1175663"/>
    <lineage>
        <taxon>Viruses</taxon>
        <taxon>Duplodnaviria</taxon>
        <taxon>Heunggongvirae</taxon>
        <taxon>Uroviricota</taxon>
        <taxon>Caudoviricetes</taxon>
        <taxon>Mesyanzhinovviridae</taxon>
        <taxon>Bradleyvirinae</taxon>
        <taxon>Cinvestavvirus</taxon>
        <taxon>Cinvestavvirus PaMx74</taxon>
        <taxon>Pamexvirus PaMx74</taxon>
    </lineage>
</organism>
<reference evidence="1 2" key="1">
    <citation type="journal article" date="2012" name="Appl. Environ. Microbiol.">
        <title>High Diversity and Novel Species of Pseudomonas aeruginosa Bacteriophages.</title>
        <authorList>
            <person name="Sepulveda-Robles O."/>
            <person name="Kameyama L."/>
            <person name="Guarneros G."/>
        </authorList>
    </citation>
    <scope>NUCLEOTIDE SEQUENCE [LARGE SCALE GENOMIC DNA]</scope>
</reference>
<name>A0A0S0MV02_9CAUD</name>
<dbReference type="CDD" id="cd14845">
    <property type="entry name" value="L-Ala-D-Glu_peptidase_like"/>
    <property type="match status" value="1"/>
</dbReference>
<dbReference type="Gene3D" id="3.30.1380.10">
    <property type="match status" value="1"/>
</dbReference>
<dbReference type="KEGG" id="vg:26626434"/>
<dbReference type="GeneID" id="26626434"/>
<dbReference type="Proteomes" id="UP000203864">
    <property type="component" value="Segment"/>
</dbReference>
<dbReference type="RefSeq" id="YP_009199477.1">
    <property type="nucleotide sequence ID" value="NC_028809.1"/>
</dbReference>
<dbReference type="OrthoDB" id="12686at10239"/>
<dbReference type="SMR" id="A0A0S0MV02"/>
<proteinExistence type="predicted"/>